<gene>
    <name evidence="11" type="primary">cobT</name>
    <name evidence="11" type="ORF">ERS852580_00774</name>
</gene>
<evidence type="ECO:0000256" key="8">
    <source>
        <dbReference type="ARBA" id="ARBA00022679"/>
    </source>
</evidence>
<proteinExistence type="inferred from homology"/>
<evidence type="ECO:0000313" key="11">
    <source>
        <dbReference type="EMBL" id="CUM84061.1"/>
    </source>
</evidence>
<evidence type="ECO:0000313" key="12">
    <source>
        <dbReference type="Proteomes" id="UP000095673"/>
    </source>
</evidence>
<keyword evidence="6" id="KW-0169">Cobalamin biosynthesis</keyword>
<dbReference type="PANTHER" id="PTHR43463">
    <property type="entry name" value="NICOTINATE-NUCLEOTIDE--DIMETHYLBENZIMIDAZOLE PHOSPHORIBOSYLTRANSFERASE"/>
    <property type="match status" value="1"/>
</dbReference>
<dbReference type="UniPathway" id="UPA00061">
    <property type="reaction ID" value="UER00516"/>
</dbReference>
<reference evidence="11 12" key="1">
    <citation type="submission" date="2015-09" db="EMBL/GenBank/DDBJ databases">
        <authorList>
            <consortium name="Pathogen Informatics"/>
        </authorList>
    </citation>
    <scope>NUCLEOTIDE SEQUENCE [LARGE SCALE GENOMIC DNA]</scope>
    <source>
        <strain evidence="11 12">2789STDY5834968</strain>
    </source>
</reference>
<dbReference type="Proteomes" id="UP000095673">
    <property type="component" value="Unassembled WGS sequence"/>
</dbReference>
<evidence type="ECO:0000256" key="6">
    <source>
        <dbReference type="ARBA" id="ARBA00022573"/>
    </source>
</evidence>
<dbReference type="InterPro" id="IPR023195">
    <property type="entry name" value="Nict_dMeBzImd_PRibTrfase_N"/>
</dbReference>
<evidence type="ECO:0000256" key="7">
    <source>
        <dbReference type="ARBA" id="ARBA00022676"/>
    </source>
</evidence>
<dbReference type="GO" id="GO:0009236">
    <property type="term" value="P:cobalamin biosynthetic process"/>
    <property type="evidence" value="ECO:0007669"/>
    <property type="project" value="UniProtKB-UniRule"/>
</dbReference>
<dbReference type="CDD" id="cd02439">
    <property type="entry name" value="DMB-PRT_CobT"/>
    <property type="match status" value="1"/>
</dbReference>
<evidence type="ECO:0000256" key="2">
    <source>
        <dbReference type="ARBA" id="ARBA00005049"/>
    </source>
</evidence>
<comment type="similarity">
    <text evidence="3">Belongs to the CobT family.</text>
</comment>
<evidence type="ECO:0000256" key="5">
    <source>
        <dbReference type="ARBA" id="ARBA00015486"/>
    </source>
</evidence>
<keyword evidence="7 11" id="KW-0328">Glycosyltransferase</keyword>
<evidence type="ECO:0000256" key="10">
    <source>
        <dbReference type="NCBIfam" id="TIGR03160"/>
    </source>
</evidence>
<dbReference type="PANTHER" id="PTHR43463:SF1">
    <property type="entry name" value="NICOTINATE-NUCLEOTIDE--DIMETHYLBENZIMIDAZOLE PHOSPHORIBOSYLTRANSFERASE"/>
    <property type="match status" value="1"/>
</dbReference>
<dbReference type="InterPro" id="IPR017846">
    <property type="entry name" value="Nict_dMeBzImd_PRibTrfase_bact"/>
</dbReference>
<comment type="pathway">
    <text evidence="2">Nucleoside biosynthesis; alpha-ribazole biosynthesis; alpha-ribazole from 5,6-dimethylbenzimidazole: step 1/2.</text>
</comment>
<sequence>MIENNIISDHFTVEELKKLKITPPDVKMYKKIRSNWDSVAKPLDGMGDFELLTAKIGAVLGDENIDISKKAVIMMCADNGVVAEGISQSGQEVTLAVAKSMARKASSVGRMAMTAGADTIPVDIGINSDESVKGLLQRKVRMGTRNFAKEPAMTMAETLEAIAAGIEIVRGCKADGCRIIATGEMGIGNTTTSAAMAAAMLRCDVVTVTGRGAGLNDSGLERKIRVIESAIEKYDLYNKDTFEILMTVGGLDIAGLVGVCIGGALYHIPVVLDGVISMVSALAAGRLLSGVTDFIIPSHEGREPAVALLCEALSVRPVIRASLALGEGTGAVMMFALLDMALSVYKGRTTFDDISVSQYERYV</sequence>
<dbReference type="RefSeq" id="WP_055237457.1">
    <property type="nucleotide sequence ID" value="NZ_CYXM01000003.1"/>
</dbReference>
<evidence type="ECO:0000256" key="1">
    <source>
        <dbReference type="ARBA" id="ARBA00002197"/>
    </source>
</evidence>
<dbReference type="Gene3D" id="3.40.50.10210">
    <property type="match status" value="1"/>
</dbReference>
<dbReference type="InterPro" id="IPR003200">
    <property type="entry name" value="Nict_dMeBzImd_PRibTrfase"/>
</dbReference>
<accession>A0A173S1I8</accession>
<dbReference type="EMBL" id="CYXM01000003">
    <property type="protein sequence ID" value="CUM84061.1"/>
    <property type="molecule type" value="Genomic_DNA"/>
</dbReference>
<dbReference type="EC" id="2.4.2.21" evidence="4 10"/>
<dbReference type="InterPro" id="IPR036087">
    <property type="entry name" value="Nict_dMeBzImd_PRibTrfase_sf"/>
</dbReference>
<evidence type="ECO:0000256" key="9">
    <source>
        <dbReference type="ARBA" id="ARBA00047340"/>
    </source>
</evidence>
<dbReference type="OrthoDB" id="9781491at2"/>
<protein>
    <recommendedName>
        <fullName evidence="5 10">Nicotinate-nucleotide--dimethylbenzimidazole phosphoribosyltransferase</fullName>
        <ecNumber evidence="4 10">2.4.2.21</ecNumber>
    </recommendedName>
</protein>
<comment type="catalytic activity">
    <reaction evidence="9">
        <text>5,6-dimethylbenzimidazole + nicotinate beta-D-ribonucleotide = alpha-ribazole 5'-phosphate + nicotinate + H(+)</text>
        <dbReference type="Rhea" id="RHEA:11196"/>
        <dbReference type="ChEBI" id="CHEBI:15378"/>
        <dbReference type="ChEBI" id="CHEBI:15890"/>
        <dbReference type="ChEBI" id="CHEBI:32544"/>
        <dbReference type="ChEBI" id="CHEBI:57502"/>
        <dbReference type="ChEBI" id="CHEBI:57918"/>
        <dbReference type="EC" id="2.4.2.21"/>
    </reaction>
</comment>
<dbReference type="GO" id="GO:0008939">
    <property type="term" value="F:nicotinate-nucleotide-dimethylbenzimidazole phosphoribosyltransferase activity"/>
    <property type="evidence" value="ECO:0007669"/>
    <property type="project" value="UniProtKB-UniRule"/>
</dbReference>
<dbReference type="SUPFAM" id="SSF52733">
    <property type="entry name" value="Nicotinate mononucleotide:5,6-dimethylbenzimidazole phosphoribosyltransferase (CobT)"/>
    <property type="match status" value="1"/>
</dbReference>
<evidence type="ECO:0000256" key="3">
    <source>
        <dbReference type="ARBA" id="ARBA00007110"/>
    </source>
</evidence>
<dbReference type="Gene3D" id="1.10.1610.10">
    <property type="match status" value="1"/>
</dbReference>
<dbReference type="NCBIfam" id="TIGR03160">
    <property type="entry name" value="cobT_DBIPRT"/>
    <property type="match status" value="1"/>
</dbReference>
<dbReference type="Pfam" id="PF02277">
    <property type="entry name" value="DBI_PRT"/>
    <property type="match status" value="1"/>
</dbReference>
<organism evidence="11 12">
    <name type="scientific">Agathobacter rectalis</name>
    <dbReference type="NCBI Taxonomy" id="39491"/>
    <lineage>
        <taxon>Bacteria</taxon>
        <taxon>Bacillati</taxon>
        <taxon>Bacillota</taxon>
        <taxon>Clostridia</taxon>
        <taxon>Lachnospirales</taxon>
        <taxon>Lachnospiraceae</taxon>
        <taxon>Agathobacter</taxon>
    </lineage>
</organism>
<dbReference type="NCBIfam" id="NF000996">
    <property type="entry name" value="PRK00105.1"/>
    <property type="match status" value="1"/>
</dbReference>
<name>A0A173S1I8_9FIRM</name>
<keyword evidence="8 11" id="KW-0808">Transferase</keyword>
<comment type="function">
    <text evidence="1">Catalyzes the synthesis of alpha-ribazole-5'-phosphate from nicotinate mononucleotide (NAMN) and 5,6-dimethylbenzimidazole (DMB).</text>
</comment>
<evidence type="ECO:0000256" key="4">
    <source>
        <dbReference type="ARBA" id="ARBA00011991"/>
    </source>
</evidence>
<dbReference type="AlphaFoldDB" id="A0A173S1I8"/>